<accession>A0ABY7KGR8</accession>
<keyword evidence="2" id="KW-1185">Reference proteome</keyword>
<organism evidence="1 2">
    <name type="scientific">Streptomyces cinnabarinus</name>
    <dbReference type="NCBI Taxonomy" id="67287"/>
    <lineage>
        <taxon>Bacteria</taxon>
        <taxon>Bacillati</taxon>
        <taxon>Actinomycetota</taxon>
        <taxon>Actinomycetes</taxon>
        <taxon>Kitasatosporales</taxon>
        <taxon>Streptomycetaceae</taxon>
        <taxon>Streptomyces</taxon>
    </lineage>
</organism>
<proteinExistence type="predicted"/>
<dbReference type="Proteomes" id="UP001164439">
    <property type="component" value="Chromosome"/>
</dbReference>
<gene>
    <name evidence="1" type="ORF">STRCI_005090</name>
</gene>
<reference evidence="1" key="1">
    <citation type="submission" date="2022-12" db="EMBL/GenBank/DDBJ databases">
        <authorList>
            <person name="Ruckert C."/>
            <person name="Busche T."/>
            <person name="Kalinowski J."/>
            <person name="Wittmann C."/>
        </authorList>
    </citation>
    <scope>NUCLEOTIDE SEQUENCE</scope>
    <source>
        <strain evidence="1">DSM 40467</strain>
    </source>
</reference>
<dbReference type="EMBL" id="CP114413">
    <property type="protein sequence ID" value="WAZ23728.1"/>
    <property type="molecule type" value="Genomic_DNA"/>
</dbReference>
<sequence length="55" mass="6180">MDHLAGFVWLRPEGGGLEWTARPCDVRPLYVREQAAALMWARVADANARSRGEIL</sequence>
<evidence type="ECO:0000313" key="2">
    <source>
        <dbReference type="Proteomes" id="UP001164439"/>
    </source>
</evidence>
<dbReference type="RefSeq" id="WP_269661272.1">
    <property type="nucleotide sequence ID" value="NZ_CP114413.1"/>
</dbReference>
<evidence type="ECO:0000313" key="1">
    <source>
        <dbReference type="EMBL" id="WAZ23728.1"/>
    </source>
</evidence>
<protein>
    <submittedName>
        <fullName evidence="1">Uncharacterized protein</fullName>
    </submittedName>
</protein>
<name>A0ABY7KGR8_9ACTN</name>